<accession>A0ABY7S510</accession>
<name>A0ABY7S510_9RHOB</name>
<protein>
    <submittedName>
        <fullName evidence="2">Rod shape-determining protein MreD</fullName>
    </submittedName>
</protein>
<sequence>MIQNMRKQILVGTGLFVFCQVAILFGRLLPLSTGNIGRPGPDLALCLLFAWMLRRPDQLAAPVIAALFLLEDILLLRPLGLWTIVVLIASEFARTRESRWRDQPFMVEWLRVSILVGAMMLGYRVAQFIFLLPVPALGNVTLQYISTVGFYPVVVLAARWLIGLRRISAAEAEMMRYSR</sequence>
<keyword evidence="1" id="KW-0472">Membrane</keyword>
<dbReference type="EMBL" id="CP067140">
    <property type="protein sequence ID" value="WCR01733.1"/>
    <property type="molecule type" value="Genomic_DNA"/>
</dbReference>
<evidence type="ECO:0000313" key="3">
    <source>
        <dbReference type="Proteomes" id="UP001215549"/>
    </source>
</evidence>
<gene>
    <name evidence="2" type="ORF">JHX88_12440</name>
</gene>
<feature type="transmembrane region" description="Helical" evidence="1">
    <location>
        <begin position="9"/>
        <end position="29"/>
    </location>
</feature>
<feature type="transmembrane region" description="Helical" evidence="1">
    <location>
        <begin position="59"/>
        <end position="88"/>
    </location>
</feature>
<feature type="transmembrane region" description="Helical" evidence="1">
    <location>
        <begin position="142"/>
        <end position="162"/>
    </location>
</feature>
<proteinExistence type="predicted"/>
<reference evidence="2 3" key="1">
    <citation type="submission" date="2021-01" db="EMBL/GenBank/DDBJ databases">
        <title>Biogeographic distribution of Paracoccus.</title>
        <authorList>
            <person name="Hollensteiner J."/>
            <person name="Leineberger J."/>
            <person name="Brinkhoff T."/>
            <person name="Daniel R."/>
        </authorList>
    </citation>
    <scope>NUCLEOTIDE SEQUENCE [LARGE SCALE GENOMIC DNA]</scope>
    <source>
        <strain evidence="2 3">DSM 18447</strain>
    </source>
</reference>
<dbReference type="Proteomes" id="UP001215549">
    <property type="component" value="Chromosome"/>
</dbReference>
<feature type="transmembrane region" description="Helical" evidence="1">
    <location>
        <begin position="109"/>
        <end position="130"/>
    </location>
</feature>
<organism evidence="2 3">
    <name type="scientific">Paracoccus saliphilus</name>
    <dbReference type="NCBI Taxonomy" id="405559"/>
    <lineage>
        <taxon>Bacteria</taxon>
        <taxon>Pseudomonadati</taxon>
        <taxon>Pseudomonadota</taxon>
        <taxon>Alphaproteobacteria</taxon>
        <taxon>Rhodobacterales</taxon>
        <taxon>Paracoccaceae</taxon>
        <taxon>Paracoccus</taxon>
    </lineage>
</organism>
<keyword evidence="1" id="KW-1133">Transmembrane helix</keyword>
<keyword evidence="1" id="KW-0812">Transmembrane</keyword>
<evidence type="ECO:0000313" key="2">
    <source>
        <dbReference type="EMBL" id="WCR01733.1"/>
    </source>
</evidence>
<evidence type="ECO:0000256" key="1">
    <source>
        <dbReference type="SAM" id="Phobius"/>
    </source>
</evidence>
<keyword evidence="3" id="KW-1185">Reference proteome</keyword>